<evidence type="ECO:0000313" key="6">
    <source>
        <dbReference type="Proteomes" id="UP000285258"/>
    </source>
</evidence>
<organism evidence="5 6">
    <name type="scientific">Gordonibacter urolithinfaciens</name>
    <dbReference type="NCBI Taxonomy" id="1335613"/>
    <lineage>
        <taxon>Bacteria</taxon>
        <taxon>Bacillati</taxon>
        <taxon>Actinomycetota</taxon>
        <taxon>Coriobacteriia</taxon>
        <taxon>Eggerthellales</taxon>
        <taxon>Eggerthellaceae</taxon>
        <taxon>Gordonibacter</taxon>
    </lineage>
</organism>
<dbReference type="Pfam" id="PF05698">
    <property type="entry name" value="Trigger_C"/>
    <property type="match status" value="1"/>
</dbReference>
<dbReference type="InterPro" id="IPR008881">
    <property type="entry name" value="Trigger_fac_ribosome-bd_bac"/>
</dbReference>
<dbReference type="Gene3D" id="3.10.50.40">
    <property type="match status" value="1"/>
</dbReference>
<dbReference type="GO" id="GO:0006457">
    <property type="term" value="P:protein folding"/>
    <property type="evidence" value="ECO:0007669"/>
    <property type="project" value="InterPro"/>
</dbReference>
<proteinExistence type="predicted"/>
<dbReference type="AlphaFoldDB" id="A0A423UK41"/>
<dbReference type="Gene3D" id="1.10.3120.10">
    <property type="entry name" value="Trigger factor, C-terminal domain"/>
    <property type="match status" value="1"/>
</dbReference>
<dbReference type="Pfam" id="PF05697">
    <property type="entry name" value="Trigger_N"/>
    <property type="match status" value="1"/>
</dbReference>
<evidence type="ECO:0000256" key="1">
    <source>
        <dbReference type="ARBA" id="ARBA00023110"/>
    </source>
</evidence>
<evidence type="ECO:0000313" key="5">
    <source>
        <dbReference type="EMBL" id="ROT89774.1"/>
    </source>
</evidence>
<accession>A0A423UK41</accession>
<dbReference type="GO" id="GO:0003755">
    <property type="term" value="F:peptidyl-prolyl cis-trans isomerase activity"/>
    <property type="evidence" value="ECO:0007669"/>
    <property type="project" value="UniProtKB-KW"/>
</dbReference>
<feature type="domain" description="Trigger factor C-terminal" evidence="4">
    <location>
        <begin position="286"/>
        <end position="440"/>
    </location>
</feature>
<dbReference type="EMBL" id="QIBW01000008">
    <property type="protein sequence ID" value="ROT89774.1"/>
    <property type="molecule type" value="Genomic_DNA"/>
</dbReference>
<protein>
    <submittedName>
        <fullName evidence="5">Trigger factor</fullName>
    </submittedName>
</protein>
<keyword evidence="1" id="KW-0697">Rotamase</keyword>
<keyword evidence="2" id="KW-0413">Isomerase</keyword>
<dbReference type="InterPro" id="IPR008880">
    <property type="entry name" value="Trigger_fac_C"/>
</dbReference>
<dbReference type="GO" id="GO:0015031">
    <property type="term" value="P:protein transport"/>
    <property type="evidence" value="ECO:0007669"/>
    <property type="project" value="InterPro"/>
</dbReference>
<dbReference type="InterPro" id="IPR046357">
    <property type="entry name" value="PPIase_dom_sf"/>
</dbReference>
<comment type="caution">
    <text evidence="5">The sequence shown here is derived from an EMBL/GenBank/DDBJ whole genome shotgun (WGS) entry which is preliminary data.</text>
</comment>
<feature type="domain" description="Trigger factor ribosome-binding bacterial" evidence="3">
    <location>
        <begin position="65"/>
        <end position="163"/>
    </location>
</feature>
<sequence>MVCGVGMMAHKEDESMEIRVEGRRVEDESVTLTVRVAASELESLERGACLVVAQRNNIDLGGNETARQLLESALGVSEAASLVTQTMKNFVAPFALSSESEDYSVVGAPIFDADRRLEAEGDLVFDATWTRLGAVTLSSYEPLELAVPPVSVSEAEIDARMEEVAQTYTGVEPDESRTQVAEGDVVQISMDCLKDGERFEQLCFANRLYRAGSGQMPDGFDEALAHAPVGSMVHVDFLLLTREELDGTLSGPSVCAEVKVEAIMREVACVLNDDFISQSIPGASSVVELRELSRKELERQKAEQMRHYRNFLAAGELAKRIEGYLPDAAYDAVADQMMDSLYEQARAQHTTVDELLSAQGSSEEEYRMMVLMQARAQLRQGAALDAWARYRGLEITDADVDAFFASSAQGRGAQMREEVESSGYLYLAREGALRLKASEDLVACSTLIEDASLQMPAGSAPAVGKVA</sequence>
<dbReference type="SUPFAM" id="SSF109998">
    <property type="entry name" value="Triger factor/SurA peptide-binding domain-like"/>
    <property type="match status" value="1"/>
</dbReference>
<evidence type="ECO:0000259" key="4">
    <source>
        <dbReference type="Pfam" id="PF05698"/>
    </source>
</evidence>
<reference evidence="6" key="1">
    <citation type="submission" date="2018-05" db="EMBL/GenBank/DDBJ databases">
        <title>Genome Sequencing of selected type strains of the family Eggerthellaceae.</title>
        <authorList>
            <person name="Danylec N."/>
            <person name="Stoll D.A."/>
            <person name="Doetsch A."/>
            <person name="Huch M."/>
        </authorList>
    </citation>
    <scope>NUCLEOTIDE SEQUENCE [LARGE SCALE GENOMIC DNA]</scope>
    <source>
        <strain evidence="6">DSM 27213</strain>
    </source>
</reference>
<dbReference type="InterPro" id="IPR037041">
    <property type="entry name" value="Trigger_fac_C_sf"/>
</dbReference>
<dbReference type="Proteomes" id="UP000285258">
    <property type="component" value="Unassembled WGS sequence"/>
</dbReference>
<gene>
    <name evidence="5" type="ORF">DMP12_08520</name>
</gene>
<dbReference type="InterPro" id="IPR027304">
    <property type="entry name" value="Trigger_fact/SurA_dom_sf"/>
</dbReference>
<evidence type="ECO:0000259" key="3">
    <source>
        <dbReference type="Pfam" id="PF05697"/>
    </source>
</evidence>
<name>A0A423UK41_9ACTN</name>
<evidence type="ECO:0000256" key="2">
    <source>
        <dbReference type="ARBA" id="ARBA00023235"/>
    </source>
</evidence>
<dbReference type="SUPFAM" id="SSF54534">
    <property type="entry name" value="FKBP-like"/>
    <property type="match status" value="1"/>
</dbReference>